<evidence type="ECO:0000313" key="3">
    <source>
        <dbReference type="Proteomes" id="UP000436822"/>
    </source>
</evidence>
<dbReference type="PANTHER" id="PTHR34861">
    <property type="match status" value="1"/>
</dbReference>
<protein>
    <submittedName>
        <fullName evidence="2">Polyketide cyclase</fullName>
    </submittedName>
</protein>
<sequence>MKRFLTTTALLMAITGGTALAQTQDERWVVDPETLSSPYGADDQRGAANLLTQDTVLSALSLVQTGEVLSLGIPLDRDTPAYGWRRFEVIVGTNGGTNYSNNEDIIFGPVNTGTQIDGLAHFGVDGVFFNGNRGVDIQDPAGLARLGVENTPPIITRGLLLDIPGLKGVDRLEIGYVITVEDIQAAMARQGINDIRSGDVVIFHTGHRTLLDEGERELFLSGQPGPGMDAARWLVERGVVAVGGDSGSMEAVPHEKPGILYPVHQILLAQNGVHILENIATERLVVGGWSEFAFIAAPLPFVGASSSWINPVAMR</sequence>
<dbReference type="EMBL" id="BLJE01000001">
    <property type="protein sequence ID" value="GFE63526.1"/>
    <property type="molecule type" value="Genomic_DNA"/>
</dbReference>
<evidence type="ECO:0000256" key="1">
    <source>
        <dbReference type="SAM" id="SignalP"/>
    </source>
</evidence>
<dbReference type="RefSeq" id="WP_159804455.1">
    <property type="nucleotide sequence ID" value="NZ_BLJE01000001.1"/>
</dbReference>
<proteinExistence type="predicted"/>
<organism evidence="2 3">
    <name type="scientific">Litoreibacter roseus</name>
    <dbReference type="NCBI Taxonomy" id="2601869"/>
    <lineage>
        <taxon>Bacteria</taxon>
        <taxon>Pseudomonadati</taxon>
        <taxon>Pseudomonadota</taxon>
        <taxon>Alphaproteobacteria</taxon>
        <taxon>Rhodobacterales</taxon>
        <taxon>Roseobacteraceae</taxon>
        <taxon>Litoreibacter</taxon>
    </lineage>
</organism>
<keyword evidence="1" id="KW-0732">Signal</keyword>
<dbReference type="OrthoDB" id="7067800at2"/>
<dbReference type="GO" id="GO:0019441">
    <property type="term" value="P:L-tryptophan catabolic process to kynurenine"/>
    <property type="evidence" value="ECO:0007669"/>
    <property type="project" value="InterPro"/>
</dbReference>
<gene>
    <name evidence="2" type="ORF">KIN_06000</name>
</gene>
<feature type="signal peptide" evidence="1">
    <location>
        <begin position="1"/>
        <end position="21"/>
    </location>
</feature>
<dbReference type="Gene3D" id="3.50.30.50">
    <property type="entry name" value="Putative cyclase"/>
    <property type="match status" value="1"/>
</dbReference>
<dbReference type="InterPro" id="IPR007325">
    <property type="entry name" value="KFase/CYL"/>
</dbReference>
<dbReference type="SUPFAM" id="SSF102198">
    <property type="entry name" value="Putative cyclase"/>
    <property type="match status" value="1"/>
</dbReference>
<keyword evidence="3" id="KW-1185">Reference proteome</keyword>
<evidence type="ECO:0000313" key="2">
    <source>
        <dbReference type="EMBL" id="GFE63526.1"/>
    </source>
</evidence>
<reference evidence="2 3" key="1">
    <citation type="submission" date="2019-12" db="EMBL/GenBank/DDBJ databases">
        <title>Litoreibacter badius sp. nov., a novel bacteriochlorophyll a-containing bacterium in the genus Litoreibacter.</title>
        <authorList>
            <person name="Kanamuro M."/>
            <person name="Takabe Y."/>
            <person name="Mori K."/>
            <person name="Takaichi S."/>
            <person name="Hanada S."/>
        </authorList>
    </citation>
    <scope>NUCLEOTIDE SEQUENCE [LARGE SCALE GENOMIC DNA]</scope>
    <source>
        <strain evidence="2 3">K6</strain>
    </source>
</reference>
<name>A0A6N6JBJ6_9RHOB</name>
<dbReference type="Pfam" id="PF04199">
    <property type="entry name" value="Cyclase"/>
    <property type="match status" value="1"/>
</dbReference>
<comment type="caution">
    <text evidence="2">The sequence shown here is derived from an EMBL/GenBank/DDBJ whole genome shotgun (WGS) entry which is preliminary data.</text>
</comment>
<dbReference type="InterPro" id="IPR037175">
    <property type="entry name" value="KFase_sf"/>
</dbReference>
<accession>A0A6N6JBJ6</accession>
<feature type="chain" id="PRO_5026760548" evidence="1">
    <location>
        <begin position="22"/>
        <end position="315"/>
    </location>
</feature>
<dbReference type="PANTHER" id="PTHR34861:SF10">
    <property type="entry name" value="CYCLASE"/>
    <property type="match status" value="1"/>
</dbReference>
<dbReference type="AlphaFoldDB" id="A0A6N6JBJ6"/>
<dbReference type="Proteomes" id="UP000436822">
    <property type="component" value="Unassembled WGS sequence"/>
</dbReference>
<dbReference type="GO" id="GO:0004061">
    <property type="term" value="F:arylformamidase activity"/>
    <property type="evidence" value="ECO:0007669"/>
    <property type="project" value="InterPro"/>
</dbReference>